<accession>A0A1Y2N854</accession>
<evidence type="ECO:0000313" key="3">
    <source>
        <dbReference type="Proteomes" id="UP000194360"/>
    </source>
</evidence>
<dbReference type="Pfam" id="PF13320">
    <property type="entry name" value="GH123_cat"/>
    <property type="match status" value="1"/>
</dbReference>
<name>A0A1Y2N854_PSEAH</name>
<evidence type="ECO:0000313" key="2">
    <source>
        <dbReference type="EMBL" id="OSY43652.1"/>
    </source>
</evidence>
<keyword evidence="3" id="KW-1185">Reference proteome</keyword>
<protein>
    <recommendedName>
        <fullName evidence="1">Glycoside hydrolase 123 catalytic domain-containing protein</fullName>
    </recommendedName>
</protein>
<dbReference type="STRING" id="2074.BG845_00598"/>
<evidence type="ECO:0000259" key="1">
    <source>
        <dbReference type="Pfam" id="PF13320"/>
    </source>
</evidence>
<organism evidence="2 3">
    <name type="scientific">Pseudonocardia autotrophica</name>
    <name type="common">Amycolata autotrophica</name>
    <name type="synonym">Nocardia autotrophica</name>
    <dbReference type="NCBI Taxonomy" id="2074"/>
    <lineage>
        <taxon>Bacteria</taxon>
        <taxon>Bacillati</taxon>
        <taxon>Actinomycetota</taxon>
        <taxon>Actinomycetes</taxon>
        <taxon>Pseudonocardiales</taxon>
        <taxon>Pseudonocardiaceae</taxon>
        <taxon>Pseudonocardia</taxon>
    </lineage>
</organism>
<sequence>MSRVGEFDPAESRADTSLLAARGEIESFQVVVSGGRSGLDGVDLEVGPLVGPEGAELPGTTRYREHYVDVPESSPDRGGPNRPGAPGRYADALVPFVHPETGAPLDGEIRAAGVDVDPAANQPYWIDVDVPRDAVPGTYEGTWTVTADGFRESGRVTVDVADLQFPVRPSLRSLVLNWGAKESVSRELLRNKLVPTSALPPPGDPLAAIVNVTDVGLFSGADERRCRMTPPPPVEEIRAAAAQETRPGAQLLNYTADEIGGCDGLIEPVREWSRALHAAGVEQLITQAPDPALFDDGTGRPAVDIWALLPKQYVDDPDLVDRARELGSTVWSYNALAQDGYSPKWLIDFAPTDFRIQPGFLNQRLGLTGILYWRADYWTDDPWNDVHAYEEGYPGEGQLVYPGEQVGIPDGAAPSLRLKWLRDGVEDYELIALARERDPGRTAQIVGTVARSWEDWTKDPTRLLEARSRLLGSGGS</sequence>
<dbReference type="AlphaFoldDB" id="A0A1Y2N854"/>
<reference evidence="2 3" key="1">
    <citation type="submission" date="2016-09" db="EMBL/GenBank/DDBJ databases">
        <title>Pseudonocardia autotrophica DSM535, a candidate organism with high potential of specific P450 cytochromes.</title>
        <authorList>
            <person name="Grumaz C."/>
            <person name="Vainshtein Y."/>
            <person name="Kirstahler P."/>
            <person name="Sohn K."/>
        </authorList>
    </citation>
    <scope>NUCLEOTIDE SEQUENCE [LARGE SCALE GENOMIC DNA]</scope>
    <source>
        <strain evidence="2 3">DSM 535</strain>
    </source>
</reference>
<gene>
    <name evidence="2" type="ORF">BG845_00598</name>
</gene>
<dbReference type="Proteomes" id="UP000194360">
    <property type="component" value="Unassembled WGS sequence"/>
</dbReference>
<proteinExistence type="predicted"/>
<feature type="domain" description="Glycoside hydrolase 123 catalytic" evidence="1">
    <location>
        <begin position="318"/>
        <end position="433"/>
    </location>
</feature>
<dbReference type="EMBL" id="MIGB01000002">
    <property type="protein sequence ID" value="OSY43652.1"/>
    <property type="molecule type" value="Genomic_DNA"/>
</dbReference>
<dbReference type="InterPro" id="IPR025150">
    <property type="entry name" value="GH123_cat"/>
</dbReference>
<comment type="caution">
    <text evidence="2">The sequence shown here is derived from an EMBL/GenBank/DDBJ whole genome shotgun (WGS) entry which is preliminary data.</text>
</comment>